<dbReference type="PANTHER" id="PTHR11567">
    <property type="entry name" value="ACID PHOSPHATASE-RELATED"/>
    <property type="match status" value="1"/>
</dbReference>
<proteinExistence type="inferred from homology"/>
<evidence type="ECO:0008006" key="5">
    <source>
        <dbReference type="Google" id="ProtNLM"/>
    </source>
</evidence>
<dbReference type="GO" id="GO:0016791">
    <property type="term" value="F:phosphatase activity"/>
    <property type="evidence" value="ECO:0007669"/>
    <property type="project" value="TreeGrafter"/>
</dbReference>
<evidence type="ECO:0000313" key="3">
    <source>
        <dbReference type="EMBL" id="KIM97165.1"/>
    </source>
</evidence>
<feature type="signal peptide" evidence="2">
    <location>
        <begin position="1"/>
        <end position="18"/>
    </location>
</feature>
<evidence type="ECO:0000256" key="1">
    <source>
        <dbReference type="ARBA" id="ARBA00005375"/>
    </source>
</evidence>
<feature type="chain" id="PRO_5002164941" description="Histidine acid phosphatase" evidence="2">
    <location>
        <begin position="19"/>
        <end position="469"/>
    </location>
</feature>
<sequence length="469" mass="51957">MFSSSIAVVGAALPVALALTPLESFYPPNLNDTAYISDSSIGTYGGIYQAPTRNNVNTGSPYGSYDYCTMPHPRTTEYELPEPVKNGSVRATLVYLEYLQRHQRRTPYNILPGGENQPYNCDDVFPYLYAGPQSGAQAPLAVYAQTYMDPTNPFNEGYVNTTCQFPQLTIGGLLDGYQHGQDIWAVYGAKLRLIPSFPDPKKVWFRSTESPLTQQSAGGVLRGIWPHYSGAIPLHQQNSAVDTVNEGYSCNNRGNVLSAIQSTAQWNDHLSVTSTLRSELGSMLGATSGSWQSTFDHFSDNFQGRLCNGYKLPCDFTNTSNCVTTAQAEEIFRAGDWEWNYYWRNNPDVVEYIQLVQGLFIGEILSRFQDVAKGKSSTVYSHVFIHDNDMGPVLGALGINQLRWPAMGSNIAFEIWKTEGRSSSLYARVLYCGQPIETIHGTLDWLPLSSLIAILQPYVPTDIVSLCNS</sequence>
<reference evidence="4" key="2">
    <citation type="submission" date="2015-01" db="EMBL/GenBank/DDBJ databases">
        <title>Evolutionary Origins and Diversification of the Mycorrhizal Mutualists.</title>
        <authorList>
            <consortium name="DOE Joint Genome Institute"/>
            <consortium name="Mycorrhizal Genomics Consortium"/>
            <person name="Kohler A."/>
            <person name="Kuo A."/>
            <person name="Nagy L.G."/>
            <person name="Floudas D."/>
            <person name="Copeland A."/>
            <person name="Barry K.W."/>
            <person name="Cichocki N."/>
            <person name="Veneault-Fourrey C."/>
            <person name="LaButti K."/>
            <person name="Lindquist E.A."/>
            <person name="Lipzen A."/>
            <person name="Lundell T."/>
            <person name="Morin E."/>
            <person name="Murat C."/>
            <person name="Riley R."/>
            <person name="Ohm R."/>
            <person name="Sun H."/>
            <person name="Tunlid A."/>
            <person name="Henrissat B."/>
            <person name="Grigoriev I.V."/>
            <person name="Hibbett D.S."/>
            <person name="Martin F."/>
        </authorList>
    </citation>
    <scope>NUCLEOTIDE SEQUENCE [LARGE SCALE GENOMIC DNA]</scope>
    <source>
        <strain evidence="4">Zn</strain>
    </source>
</reference>
<dbReference type="Proteomes" id="UP000054321">
    <property type="component" value="Unassembled WGS sequence"/>
</dbReference>
<dbReference type="InterPro" id="IPR050645">
    <property type="entry name" value="Histidine_acid_phosphatase"/>
</dbReference>
<gene>
    <name evidence="3" type="ORF">OIDMADRAFT_203884</name>
</gene>
<comment type="similarity">
    <text evidence="1">Belongs to the histidine acid phosphatase family.</text>
</comment>
<accession>A0A0C3GM31</accession>
<dbReference type="AlphaFoldDB" id="A0A0C3GM31"/>
<dbReference type="InterPro" id="IPR029033">
    <property type="entry name" value="His_PPase_superfam"/>
</dbReference>
<dbReference type="HOGENOM" id="CLU_030126_0_0_1"/>
<reference evidence="3 4" key="1">
    <citation type="submission" date="2014-04" db="EMBL/GenBank/DDBJ databases">
        <authorList>
            <consortium name="DOE Joint Genome Institute"/>
            <person name="Kuo A."/>
            <person name="Martino E."/>
            <person name="Perotto S."/>
            <person name="Kohler A."/>
            <person name="Nagy L.G."/>
            <person name="Floudas D."/>
            <person name="Copeland A."/>
            <person name="Barry K.W."/>
            <person name="Cichocki N."/>
            <person name="Veneault-Fourrey C."/>
            <person name="LaButti K."/>
            <person name="Lindquist E.A."/>
            <person name="Lipzen A."/>
            <person name="Lundell T."/>
            <person name="Morin E."/>
            <person name="Murat C."/>
            <person name="Sun H."/>
            <person name="Tunlid A."/>
            <person name="Henrissat B."/>
            <person name="Grigoriev I.V."/>
            <person name="Hibbett D.S."/>
            <person name="Martin F."/>
            <person name="Nordberg H.P."/>
            <person name="Cantor M.N."/>
            <person name="Hua S.X."/>
        </authorList>
    </citation>
    <scope>NUCLEOTIDE SEQUENCE [LARGE SCALE GENOMIC DNA]</scope>
    <source>
        <strain evidence="3 4">Zn</strain>
    </source>
</reference>
<protein>
    <recommendedName>
        <fullName evidence="5">Histidine acid phosphatase</fullName>
    </recommendedName>
</protein>
<dbReference type="PANTHER" id="PTHR11567:SF195">
    <property type="entry name" value="ACID PHOSPHATASE, PUTATIVE (AFU_ORTHOLOGUE AFUA_3G14570)-RELATED"/>
    <property type="match status" value="1"/>
</dbReference>
<dbReference type="OrthoDB" id="10262962at2759"/>
<dbReference type="InParanoid" id="A0A0C3GM31"/>
<dbReference type="InterPro" id="IPR000560">
    <property type="entry name" value="His_Pase_clade-2"/>
</dbReference>
<keyword evidence="4" id="KW-1185">Reference proteome</keyword>
<name>A0A0C3GM31_OIDMZ</name>
<dbReference type="EMBL" id="KN832882">
    <property type="protein sequence ID" value="KIM97165.1"/>
    <property type="molecule type" value="Genomic_DNA"/>
</dbReference>
<dbReference type="CDD" id="cd07061">
    <property type="entry name" value="HP_HAP_like"/>
    <property type="match status" value="1"/>
</dbReference>
<dbReference type="Gene3D" id="3.40.50.1240">
    <property type="entry name" value="Phosphoglycerate mutase-like"/>
    <property type="match status" value="1"/>
</dbReference>
<evidence type="ECO:0000256" key="2">
    <source>
        <dbReference type="SAM" id="SignalP"/>
    </source>
</evidence>
<evidence type="ECO:0000313" key="4">
    <source>
        <dbReference type="Proteomes" id="UP000054321"/>
    </source>
</evidence>
<dbReference type="SUPFAM" id="SSF53254">
    <property type="entry name" value="Phosphoglycerate mutase-like"/>
    <property type="match status" value="1"/>
</dbReference>
<organism evidence="3 4">
    <name type="scientific">Oidiodendron maius (strain Zn)</name>
    <dbReference type="NCBI Taxonomy" id="913774"/>
    <lineage>
        <taxon>Eukaryota</taxon>
        <taxon>Fungi</taxon>
        <taxon>Dikarya</taxon>
        <taxon>Ascomycota</taxon>
        <taxon>Pezizomycotina</taxon>
        <taxon>Leotiomycetes</taxon>
        <taxon>Leotiomycetes incertae sedis</taxon>
        <taxon>Myxotrichaceae</taxon>
        <taxon>Oidiodendron</taxon>
    </lineage>
</organism>
<dbReference type="Pfam" id="PF00328">
    <property type="entry name" value="His_Phos_2"/>
    <property type="match status" value="1"/>
</dbReference>
<keyword evidence="2" id="KW-0732">Signal</keyword>